<dbReference type="Proteomes" id="UP000481621">
    <property type="component" value="Unassembled WGS sequence"/>
</dbReference>
<dbReference type="AlphaFoldDB" id="A0A6B3TQS1"/>
<dbReference type="EMBL" id="JAAIUV010000011">
    <property type="protein sequence ID" value="NEX78982.1"/>
    <property type="molecule type" value="Genomic_DNA"/>
</dbReference>
<sequence>MFRFSIEGVEWILRFSPQVSIEDAEKQAIFMSLQQIGTRLTKFSHGSAFIMFTKNFGAIIFEIERIPSFIITVSNIISEENWYNKESLFK</sequence>
<comment type="caution">
    <text evidence="1">The sequence shown here is derived from an EMBL/GenBank/DDBJ whole genome shotgun (WGS) entry which is preliminary data.</text>
</comment>
<accession>A0A6B3TQS1</accession>
<gene>
    <name evidence="1" type="ORF">G4Z05_08785</name>
</gene>
<evidence type="ECO:0000313" key="1">
    <source>
        <dbReference type="EMBL" id="NEX78982.1"/>
    </source>
</evidence>
<reference evidence="1" key="1">
    <citation type="submission" date="2020-02" db="EMBL/GenBank/DDBJ databases">
        <title>Bacillus sedimentmangrovi sp. nov., isolated from sediment of the mangrove ecosystem.</title>
        <authorList>
            <person name="Liu G."/>
        </authorList>
    </citation>
    <scope>NUCLEOTIDE SEQUENCE [LARGE SCALE GENOMIC DNA]</scope>
    <source>
        <strain evidence="1">SgZ-7</strain>
    </source>
</reference>
<proteinExistence type="predicted"/>
<organism evidence="1 2">
    <name type="scientific">Neobacillus thermocopriae</name>
    <dbReference type="NCBI Taxonomy" id="1215031"/>
    <lineage>
        <taxon>Bacteria</taxon>
        <taxon>Bacillati</taxon>
        <taxon>Bacillota</taxon>
        <taxon>Bacilli</taxon>
        <taxon>Bacillales</taxon>
        <taxon>Bacillaceae</taxon>
        <taxon>Neobacillus</taxon>
    </lineage>
</organism>
<keyword evidence="2" id="KW-1185">Reference proteome</keyword>
<name>A0A6B3TQS1_9BACI</name>
<dbReference type="RefSeq" id="WP_163251578.1">
    <property type="nucleotide sequence ID" value="NZ_JAAIUV010000011.1"/>
</dbReference>
<protein>
    <submittedName>
        <fullName evidence="1">Uncharacterized protein</fullName>
    </submittedName>
</protein>
<evidence type="ECO:0000313" key="2">
    <source>
        <dbReference type="Proteomes" id="UP000481621"/>
    </source>
</evidence>